<organism evidence="2 3">
    <name type="scientific">Pseudomonas caspiana</name>
    <dbReference type="NCBI Taxonomy" id="1451454"/>
    <lineage>
        <taxon>Bacteria</taxon>
        <taxon>Pseudomonadati</taxon>
        <taxon>Pseudomonadota</taxon>
        <taxon>Gammaproteobacteria</taxon>
        <taxon>Pseudomonadales</taxon>
        <taxon>Pseudomonadaceae</taxon>
        <taxon>Pseudomonas</taxon>
    </lineage>
</organism>
<dbReference type="RefSeq" id="WP_087265823.1">
    <property type="nucleotide sequence ID" value="NZ_JBJGBV010000016.1"/>
</dbReference>
<keyword evidence="3" id="KW-1185">Reference proteome</keyword>
<dbReference type="Proteomes" id="UP000195440">
    <property type="component" value="Unassembled WGS sequence"/>
</dbReference>
<evidence type="ECO:0000259" key="1">
    <source>
        <dbReference type="PROSITE" id="PS51186"/>
    </source>
</evidence>
<dbReference type="SUPFAM" id="SSF55729">
    <property type="entry name" value="Acyl-CoA N-acyltransferases (Nat)"/>
    <property type="match status" value="1"/>
</dbReference>
<dbReference type="InterPro" id="IPR000182">
    <property type="entry name" value="GNAT_dom"/>
</dbReference>
<sequence>MPIVVEYLQSATYQAQGDLQKIYRDAPRWLLTPFGDALELVDNCLEDGTLLVAHLNDRLLGAARLQRHDSVWELSHLCVRKATRRRGLAEQLIRQAQKSARQAGCELRLLATAEPPEVQALAAKLQVPLQVKAAAKAEQGQA</sequence>
<evidence type="ECO:0000313" key="2">
    <source>
        <dbReference type="EMBL" id="OUM74289.1"/>
    </source>
</evidence>
<comment type="caution">
    <text evidence="2">The sequence shown here is derived from an EMBL/GenBank/DDBJ whole genome shotgun (WGS) entry which is preliminary data.</text>
</comment>
<reference evidence="2 3" key="1">
    <citation type="journal article" date="2017" name="Syst. Appl. Microbiol.">
        <title>Pseudomonas caspiana sp. nov., a citrus pathogen in the Pseudomonas syringae phylogenetic group.</title>
        <authorList>
            <person name="Busquets A."/>
            <person name="Gomila M."/>
            <person name="Beiki F."/>
            <person name="Mulet M."/>
            <person name="Rahimian H."/>
            <person name="Garcia-Valdes E."/>
            <person name="Lalucat J."/>
        </authorList>
    </citation>
    <scope>NUCLEOTIDE SEQUENCE [LARGE SCALE GENOMIC DNA]</scope>
    <source>
        <strain evidence="2 3">FBF102</strain>
    </source>
</reference>
<dbReference type="PROSITE" id="PS51186">
    <property type="entry name" value="GNAT"/>
    <property type="match status" value="1"/>
</dbReference>
<dbReference type="AlphaFoldDB" id="A0A1Y3P3B5"/>
<accession>A0A1Y3P3B5</accession>
<dbReference type="EMBL" id="LOHF01000005">
    <property type="protein sequence ID" value="OUM74289.1"/>
    <property type="molecule type" value="Genomic_DNA"/>
</dbReference>
<dbReference type="InterPro" id="IPR016181">
    <property type="entry name" value="Acyl_CoA_acyltransferase"/>
</dbReference>
<evidence type="ECO:0000313" key="3">
    <source>
        <dbReference type="Proteomes" id="UP000195440"/>
    </source>
</evidence>
<dbReference type="OrthoDB" id="5736859at2"/>
<feature type="domain" description="N-acetyltransferase" evidence="1">
    <location>
        <begin position="6"/>
        <end position="142"/>
    </location>
</feature>
<dbReference type="CDD" id="cd04301">
    <property type="entry name" value="NAT_SF"/>
    <property type="match status" value="1"/>
</dbReference>
<protein>
    <submittedName>
        <fullName evidence="2">Acetyltransferase</fullName>
    </submittedName>
</protein>
<dbReference type="InterPro" id="IPR040448">
    <property type="entry name" value="PanZ_GNAT"/>
</dbReference>
<dbReference type="Gene3D" id="3.40.630.30">
    <property type="match status" value="1"/>
</dbReference>
<dbReference type="GO" id="GO:0016747">
    <property type="term" value="F:acyltransferase activity, transferring groups other than amino-acyl groups"/>
    <property type="evidence" value="ECO:0007669"/>
    <property type="project" value="InterPro"/>
</dbReference>
<dbReference type="Pfam" id="PF12568">
    <property type="entry name" value="PanZ"/>
    <property type="match status" value="1"/>
</dbReference>
<keyword evidence="2" id="KW-0808">Transferase</keyword>
<gene>
    <name evidence="2" type="ORF">AUC60_08620</name>
</gene>
<proteinExistence type="predicted"/>
<name>A0A1Y3P3B5_9PSED</name>